<dbReference type="SUPFAM" id="SSF53807">
    <property type="entry name" value="Helical backbone' metal receptor"/>
    <property type="match status" value="1"/>
</dbReference>
<dbReference type="PROSITE" id="PS50983">
    <property type="entry name" value="FE_B12_PBP"/>
    <property type="match status" value="1"/>
</dbReference>
<name>A0A2U2XC51_9FLAO</name>
<dbReference type="EMBL" id="QFRJ01000006">
    <property type="protein sequence ID" value="PWH85375.1"/>
    <property type="molecule type" value="Genomic_DNA"/>
</dbReference>
<keyword evidence="3" id="KW-1185">Reference proteome</keyword>
<gene>
    <name evidence="2" type="ORF">DIT68_08920</name>
</gene>
<evidence type="ECO:0000259" key="1">
    <source>
        <dbReference type="PROSITE" id="PS50983"/>
    </source>
</evidence>
<feature type="domain" description="Fe/B12 periplasmic-binding" evidence="1">
    <location>
        <begin position="98"/>
        <end position="359"/>
    </location>
</feature>
<evidence type="ECO:0000313" key="2">
    <source>
        <dbReference type="EMBL" id="PWH85375.1"/>
    </source>
</evidence>
<dbReference type="PANTHER" id="PTHR30535:SF34">
    <property type="entry name" value="MOLYBDATE-BINDING PROTEIN MOLA"/>
    <property type="match status" value="1"/>
</dbReference>
<dbReference type="Pfam" id="PF01497">
    <property type="entry name" value="Peripla_BP_2"/>
    <property type="match status" value="1"/>
</dbReference>
<comment type="caution">
    <text evidence="2">The sequence shown here is derived from an EMBL/GenBank/DDBJ whole genome shotgun (WGS) entry which is preliminary data.</text>
</comment>
<accession>A0A2U2XC51</accession>
<proteinExistence type="predicted"/>
<sequence>MNMNNLLTFGKYFTLIFFAFFVAVACEGEQKKDFAIVKGIQDIDTLENEFAKAFQIIQHRAFIEINIIDPDTDVVLNSYKVSKTEESEADFFPKNMDRVVALSATQVGMLRKLSLGDKIAGVSKYDYLCNPVSKAVVTEVGDIGMSDAEAFVAVNPDIILYSGFNDDAPILNKLAQANLKTFKIFEWKETHPMGRAEWILVYGALFQKEKEAKAIFEEIKAKYYAITDKLKLADKGPSVFAGTYFGDAFNVPAGESFMAQFFKDANINYVYSRTKGTASLTLSLEDVITNNQETEFWLNAGASSKEELLKQSQKFGMLKAVKTGKLFSYFNNTNCFWENSPIEPHKVLEDLGKIFHPDLFEDKELTFYELLP</sequence>
<evidence type="ECO:0000313" key="3">
    <source>
        <dbReference type="Proteomes" id="UP000245370"/>
    </source>
</evidence>
<dbReference type="Gene3D" id="3.40.50.1980">
    <property type="entry name" value="Nitrogenase molybdenum iron protein domain"/>
    <property type="match status" value="2"/>
</dbReference>
<organism evidence="2 3">
    <name type="scientific">Brumimicrobium oceani</name>
    <dbReference type="NCBI Taxonomy" id="2100725"/>
    <lineage>
        <taxon>Bacteria</taxon>
        <taxon>Pseudomonadati</taxon>
        <taxon>Bacteroidota</taxon>
        <taxon>Flavobacteriia</taxon>
        <taxon>Flavobacteriales</taxon>
        <taxon>Crocinitomicaceae</taxon>
        <taxon>Brumimicrobium</taxon>
    </lineage>
</organism>
<protein>
    <recommendedName>
        <fullName evidence="1">Fe/B12 periplasmic-binding domain-containing protein</fullName>
    </recommendedName>
</protein>
<reference evidence="2 3" key="2">
    <citation type="submission" date="2018-05" db="EMBL/GenBank/DDBJ databases">
        <authorList>
            <person name="Lanie J.A."/>
            <person name="Ng W.-L."/>
            <person name="Kazmierczak K.M."/>
            <person name="Andrzejewski T.M."/>
            <person name="Davidsen T.M."/>
            <person name="Wayne K.J."/>
            <person name="Tettelin H."/>
            <person name="Glass J.I."/>
            <person name="Rusch D."/>
            <person name="Podicherti R."/>
            <person name="Tsui H.-C.T."/>
            <person name="Winkler M.E."/>
        </authorList>
    </citation>
    <scope>NUCLEOTIDE SEQUENCE [LARGE SCALE GENOMIC DNA]</scope>
    <source>
        <strain evidence="2 3">C305</strain>
    </source>
</reference>
<dbReference type="InterPro" id="IPR050902">
    <property type="entry name" value="ABC_Transporter_SBP"/>
</dbReference>
<dbReference type="InterPro" id="IPR002491">
    <property type="entry name" value="ABC_transptr_periplasmic_BD"/>
</dbReference>
<dbReference type="Proteomes" id="UP000245370">
    <property type="component" value="Unassembled WGS sequence"/>
</dbReference>
<reference evidence="2 3" key="1">
    <citation type="submission" date="2018-05" db="EMBL/GenBank/DDBJ databases">
        <title>Brumimicrobium oceani sp. nov., isolated from coastal sediment.</title>
        <authorList>
            <person name="Kou Y."/>
        </authorList>
    </citation>
    <scope>NUCLEOTIDE SEQUENCE [LARGE SCALE GENOMIC DNA]</scope>
    <source>
        <strain evidence="2 3">C305</strain>
    </source>
</reference>
<dbReference type="AlphaFoldDB" id="A0A2U2XC51"/>
<dbReference type="PANTHER" id="PTHR30535">
    <property type="entry name" value="VITAMIN B12-BINDING PROTEIN"/>
    <property type="match status" value="1"/>
</dbReference>
<dbReference type="GO" id="GO:0071281">
    <property type="term" value="P:cellular response to iron ion"/>
    <property type="evidence" value="ECO:0007669"/>
    <property type="project" value="TreeGrafter"/>
</dbReference>